<keyword evidence="1" id="KW-0812">Transmembrane</keyword>
<organism evidence="2 3">
    <name type="scientific">Haemophilus quentini</name>
    <dbReference type="NCBI Taxonomy" id="123834"/>
    <lineage>
        <taxon>Bacteria</taxon>
        <taxon>Pseudomonadati</taxon>
        <taxon>Pseudomonadota</taxon>
        <taxon>Gammaproteobacteria</taxon>
        <taxon>Pasteurellales</taxon>
        <taxon>Pasteurellaceae</taxon>
        <taxon>Haemophilus</taxon>
    </lineage>
</organism>
<accession>A0ABX3BMU5</accession>
<keyword evidence="3" id="KW-1185">Reference proteome</keyword>
<name>A0ABX3BMU5_9PAST</name>
<evidence type="ECO:0000256" key="1">
    <source>
        <dbReference type="SAM" id="Phobius"/>
    </source>
</evidence>
<evidence type="ECO:0000313" key="2">
    <source>
        <dbReference type="EMBL" id="OEY75591.1"/>
    </source>
</evidence>
<feature type="transmembrane region" description="Helical" evidence="1">
    <location>
        <begin position="39"/>
        <end position="56"/>
    </location>
</feature>
<reference evidence="2 3" key="1">
    <citation type="submission" date="2016-08" db="EMBL/GenBank/DDBJ databases">
        <authorList>
            <person name="Eshaghi A."/>
            <person name="Soares D."/>
            <person name="Kus J."/>
            <person name="Richardson D."/>
            <person name="Li A."/>
            <person name="Patel S.N."/>
        </authorList>
    </citation>
    <scope>NUCLEOTIDE SEQUENCE [LARGE SCALE GENOMIC DNA]</scope>
    <source>
        <strain evidence="2 3">C860</strain>
    </source>
</reference>
<comment type="caution">
    <text evidence="2">The sequence shown here is derived from an EMBL/GenBank/DDBJ whole genome shotgun (WGS) entry which is preliminary data.</text>
</comment>
<sequence>MTNKTINLEARKKNLLFSIERSIRYNRKRQHFFECWERGTNFLSVLFGSGTLYAILQSHQSIAIAVSIALTVCSSLSLVIGFSEKARDHRDFSQQFLRLKERLIAEPLTLTLCNEIKTGINRIDLEEPPVLVVLEQICYNEQLNAEGLPREMMTKIKWYQRLFVNYIDIFPHGLLKK</sequence>
<keyword evidence="1" id="KW-0472">Membrane</keyword>
<evidence type="ECO:0000313" key="3">
    <source>
        <dbReference type="Proteomes" id="UP000175677"/>
    </source>
</evidence>
<dbReference type="EMBL" id="MDJC01000030">
    <property type="protein sequence ID" value="OEY75591.1"/>
    <property type="molecule type" value="Genomic_DNA"/>
</dbReference>
<evidence type="ECO:0008006" key="4">
    <source>
        <dbReference type="Google" id="ProtNLM"/>
    </source>
</evidence>
<protein>
    <recommendedName>
        <fullName evidence="4">SMODS and SLOG-associating 2TM effector domain-containing protein</fullName>
    </recommendedName>
</protein>
<gene>
    <name evidence="2" type="ORF">BFQ30_10005</name>
</gene>
<feature type="transmembrane region" description="Helical" evidence="1">
    <location>
        <begin position="62"/>
        <end position="82"/>
    </location>
</feature>
<dbReference type="Proteomes" id="UP000175677">
    <property type="component" value="Unassembled WGS sequence"/>
</dbReference>
<keyword evidence="1" id="KW-1133">Transmembrane helix</keyword>
<proteinExistence type="predicted"/>